<dbReference type="GO" id="GO:0004436">
    <property type="term" value="F:phosphatidylinositol diacylglycerol-lyase activity"/>
    <property type="evidence" value="ECO:0007669"/>
    <property type="project" value="UniProtKB-EC"/>
</dbReference>
<name>A0AAE5AUH5_AGRVI</name>
<evidence type="ECO:0000313" key="8">
    <source>
        <dbReference type="Proteomes" id="UP000436692"/>
    </source>
</evidence>
<evidence type="ECO:0000259" key="6">
    <source>
        <dbReference type="SMART" id="SM00148"/>
    </source>
</evidence>
<dbReference type="SMART" id="SM00148">
    <property type="entry name" value="PLCXc"/>
    <property type="match status" value="1"/>
</dbReference>
<accession>A0AAE5AUH5</accession>
<dbReference type="InterPro" id="IPR017946">
    <property type="entry name" value="PLC-like_Pdiesterase_TIM-brl"/>
</dbReference>
<dbReference type="EC" id="4.6.1.13" evidence="2"/>
<feature type="domain" description="Phosphatidylinositol-specific phospholipase C X" evidence="6">
    <location>
        <begin position="191"/>
        <end position="347"/>
    </location>
</feature>
<dbReference type="EMBL" id="WPHM01000001">
    <property type="protein sequence ID" value="MUZ55972.1"/>
    <property type="molecule type" value="Genomic_DNA"/>
</dbReference>
<gene>
    <name evidence="7" type="ORF">GOZ95_00710</name>
</gene>
<evidence type="ECO:0000313" key="7">
    <source>
        <dbReference type="EMBL" id="MUZ55972.1"/>
    </source>
</evidence>
<dbReference type="SUPFAM" id="SSF51695">
    <property type="entry name" value="PLC-like phosphodiesterases"/>
    <property type="match status" value="1"/>
</dbReference>
<evidence type="ECO:0000256" key="5">
    <source>
        <dbReference type="ARBA" id="ARBA00030782"/>
    </source>
</evidence>
<dbReference type="GO" id="GO:0006629">
    <property type="term" value="P:lipid metabolic process"/>
    <property type="evidence" value="ECO:0007669"/>
    <property type="project" value="InterPro"/>
</dbReference>
<proteinExistence type="predicted"/>
<evidence type="ECO:0000256" key="2">
    <source>
        <dbReference type="ARBA" id="ARBA00012581"/>
    </source>
</evidence>
<comment type="catalytic activity">
    <reaction evidence="1">
        <text>a 1,2-diacyl-sn-glycero-3-phospho-(1D-myo-inositol) = 1D-myo-inositol 1,2-cyclic phosphate + a 1,2-diacyl-sn-glycerol</text>
        <dbReference type="Rhea" id="RHEA:17093"/>
        <dbReference type="ChEBI" id="CHEBI:17815"/>
        <dbReference type="ChEBI" id="CHEBI:57880"/>
        <dbReference type="ChEBI" id="CHEBI:58484"/>
        <dbReference type="EC" id="4.6.1.13"/>
    </reaction>
</comment>
<dbReference type="PANTHER" id="PTHR13593:SF113">
    <property type="entry name" value="SI:DKEY-266F7.9"/>
    <property type="match status" value="1"/>
</dbReference>
<reference evidence="7 8" key="1">
    <citation type="submission" date="2019-12" db="EMBL/GenBank/DDBJ databases">
        <title>Whole-genome sequencing of Allorhizobium vitis.</title>
        <authorList>
            <person name="Gan H.M."/>
            <person name="Szegedi E."/>
            <person name="Burr T."/>
            <person name="Savka M.A."/>
        </authorList>
    </citation>
    <scope>NUCLEOTIDE SEQUENCE [LARGE SCALE GENOMIC DNA]</scope>
    <source>
        <strain evidence="7 8">CG989</strain>
    </source>
</reference>
<dbReference type="PROSITE" id="PS50007">
    <property type="entry name" value="PIPLC_X_DOMAIN"/>
    <property type="match status" value="1"/>
</dbReference>
<dbReference type="Proteomes" id="UP000436692">
    <property type="component" value="Unassembled WGS sequence"/>
</dbReference>
<evidence type="ECO:0000256" key="3">
    <source>
        <dbReference type="ARBA" id="ARBA00019758"/>
    </source>
</evidence>
<sequence length="471" mass="50946">MQYHDNDVFFSLAGGYRLISGSYLINEFSITDGQDPDKHIHNGLLVTCGADGKFTFNVGRKGSETVAKWFNSRIPANSTTFGHAAGDLNFAFLGQLTLTLTSGSLGDRQQSFVFNDIALAQGHSGASNNWWFGGKTAASIGNNQVNVSGSGIADIHSPFTFLRGGNSVSGVDVTPGVLIPTQDWLAHVAADTPLKQIVMPGSHDAGMSQLSHCNPFVGAEGPTKTQELSVGGQLASGSRYFDIRVDYDHSELVTYHRSGALGCNGQSLKSVLDEAKSFLKAHPTEFAILKFSHIRDYDGHNPADTRKRINDLLNSYQDILYSNGAATINIVNITLAAVRGKIIAVFDYGDFIDPATGRFRYEDGNSAVSGANLTVYDNYANTSDYQTMQQDQLAKWRAHGGLGQNFLFLLSWTLTSGGLVSVKSLAAEANGHLPAVLSKQIVSLGWSKPNIVYIDFIDEYLSSSIIQYNFL</sequence>
<dbReference type="AlphaFoldDB" id="A0AAE5AUH5"/>
<dbReference type="RefSeq" id="WP_156547008.1">
    <property type="nucleotide sequence ID" value="NZ_JABAEJ010000001.1"/>
</dbReference>
<dbReference type="InterPro" id="IPR000909">
    <property type="entry name" value="PLipase_C_PInositol-sp_X_dom"/>
</dbReference>
<dbReference type="PANTHER" id="PTHR13593">
    <property type="match status" value="1"/>
</dbReference>
<comment type="caution">
    <text evidence="7">The sequence shown here is derived from an EMBL/GenBank/DDBJ whole genome shotgun (WGS) entry which is preliminary data.</text>
</comment>
<evidence type="ECO:0000256" key="1">
    <source>
        <dbReference type="ARBA" id="ARBA00001316"/>
    </source>
</evidence>
<evidence type="ECO:0000256" key="4">
    <source>
        <dbReference type="ARBA" id="ARBA00030474"/>
    </source>
</evidence>
<dbReference type="InterPro" id="IPR051057">
    <property type="entry name" value="PI-PLC_domain"/>
</dbReference>
<dbReference type="Gene3D" id="3.20.20.190">
    <property type="entry name" value="Phosphatidylinositol (PI) phosphodiesterase"/>
    <property type="match status" value="1"/>
</dbReference>
<organism evidence="7 8">
    <name type="scientific">Agrobacterium vitis</name>
    <name type="common">Rhizobium vitis</name>
    <dbReference type="NCBI Taxonomy" id="373"/>
    <lineage>
        <taxon>Bacteria</taxon>
        <taxon>Pseudomonadati</taxon>
        <taxon>Pseudomonadota</taxon>
        <taxon>Alphaproteobacteria</taxon>
        <taxon>Hyphomicrobiales</taxon>
        <taxon>Rhizobiaceae</taxon>
        <taxon>Rhizobium/Agrobacterium group</taxon>
        <taxon>Agrobacterium</taxon>
    </lineage>
</organism>
<protein>
    <recommendedName>
        <fullName evidence="3">1-phosphatidylinositol phosphodiesterase</fullName>
        <ecNumber evidence="2">4.6.1.13</ecNumber>
    </recommendedName>
    <alternativeName>
        <fullName evidence="4">Phosphatidylinositol diacylglycerol-lyase</fullName>
    </alternativeName>
    <alternativeName>
        <fullName evidence="5">Phosphatidylinositol-specific phospholipase C</fullName>
    </alternativeName>
</protein>
<dbReference type="GO" id="GO:0008081">
    <property type="term" value="F:phosphoric diester hydrolase activity"/>
    <property type="evidence" value="ECO:0007669"/>
    <property type="project" value="InterPro"/>
</dbReference>